<keyword evidence="5 8" id="KW-0378">Hydrolase</keyword>
<accession>A0A1X7MXS0</accession>
<dbReference type="InterPro" id="IPR004013">
    <property type="entry name" value="PHP_dom"/>
</dbReference>
<dbReference type="GO" id="GO:0005737">
    <property type="term" value="C:cytoplasm"/>
    <property type="evidence" value="ECO:0007669"/>
    <property type="project" value="TreeGrafter"/>
</dbReference>
<dbReference type="Proteomes" id="UP000193435">
    <property type="component" value="Unassembled WGS sequence"/>
</dbReference>
<dbReference type="SUPFAM" id="SSF89550">
    <property type="entry name" value="PHP domain-like"/>
    <property type="match status" value="1"/>
</dbReference>
<gene>
    <name evidence="10" type="ORF">SAMN04488700_1038</name>
</gene>
<evidence type="ECO:0000256" key="7">
    <source>
        <dbReference type="ARBA" id="ARBA00049158"/>
    </source>
</evidence>
<dbReference type="SMART" id="SM00481">
    <property type="entry name" value="POLIIIAc"/>
    <property type="match status" value="1"/>
</dbReference>
<protein>
    <recommendedName>
        <fullName evidence="3 8">Histidinol-phosphatase</fullName>
        <shortName evidence="8">HolPase</shortName>
        <ecNumber evidence="3 8">3.1.3.15</ecNumber>
    </recommendedName>
</protein>
<feature type="domain" description="Polymerase/histidinol phosphatase N-terminal" evidence="9">
    <location>
        <begin position="4"/>
        <end position="84"/>
    </location>
</feature>
<dbReference type="UniPathway" id="UPA00031">
    <property type="reaction ID" value="UER00013"/>
</dbReference>
<dbReference type="Gene3D" id="3.20.20.140">
    <property type="entry name" value="Metal-dependent hydrolases"/>
    <property type="match status" value="1"/>
</dbReference>
<proteinExistence type="inferred from homology"/>
<reference evidence="10 11" key="1">
    <citation type="submission" date="2017-04" db="EMBL/GenBank/DDBJ databases">
        <authorList>
            <person name="Afonso C.L."/>
            <person name="Miller P.J."/>
            <person name="Scott M.A."/>
            <person name="Spackman E."/>
            <person name="Goraichik I."/>
            <person name="Dimitrov K.M."/>
            <person name="Suarez D.L."/>
            <person name="Swayne D.E."/>
        </authorList>
    </citation>
    <scope>NUCLEOTIDE SEQUENCE [LARGE SCALE GENOMIC DNA]</scope>
    <source>
        <strain evidence="10 11">LMG26642</strain>
    </source>
</reference>
<sequence>MLYTDQHVHTSYSPDSEAKIADYLIKAKKLGLDYVIFTDHADMGAIEEAFQKQIDYQEYFKVMKRYEEQYEIEIKVGIEIGYELNYKNQINELLNEYPFDFVIGSIHYGDGKDLYLGDFYQGKSQYESYMRYFELMLEMVENFANFDVIGHLDYIVRYAPFAVKDYEYKVYKEIIDLILKTVIKKGKGIELNTSGLRGPLKTILPKEEVLIRYKELGGKIITLGSDAHLVKEYYAGMSNEINHLERVGFSELSSFSKRKVRQHTIS</sequence>
<dbReference type="PANTHER" id="PTHR21039:SF0">
    <property type="entry name" value="HISTIDINOL-PHOSPHATASE"/>
    <property type="match status" value="1"/>
</dbReference>
<keyword evidence="6 8" id="KW-0368">Histidine biosynthesis</keyword>
<comment type="pathway">
    <text evidence="1 8">Amino-acid biosynthesis; L-histidine biosynthesis; L-histidine from 5-phospho-alpha-D-ribose 1-diphosphate: step 8/9.</text>
</comment>
<dbReference type="EMBL" id="FXBJ01000002">
    <property type="protein sequence ID" value="SMH29215.1"/>
    <property type="molecule type" value="Genomic_DNA"/>
</dbReference>
<evidence type="ECO:0000256" key="1">
    <source>
        <dbReference type="ARBA" id="ARBA00004970"/>
    </source>
</evidence>
<dbReference type="AlphaFoldDB" id="A0A1X7MXS0"/>
<name>A0A1X7MXS0_9LACT</name>
<comment type="similarity">
    <text evidence="2 8">Belongs to the PHP hydrolase family. HisK subfamily.</text>
</comment>
<dbReference type="InterPro" id="IPR010140">
    <property type="entry name" value="Histidinol_P_phosphatase_HisJ"/>
</dbReference>
<evidence type="ECO:0000256" key="6">
    <source>
        <dbReference type="ARBA" id="ARBA00023102"/>
    </source>
</evidence>
<evidence type="ECO:0000256" key="8">
    <source>
        <dbReference type="RuleBase" id="RU366003"/>
    </source>
</evidence>
<dbReference type="OrthoDB" id="9775255at2"/>
<dbReference type="GO" id="GO:0004401">
    <property type="term" value="F:histidinol-phosphatase activity"/>
    <property type="evidence" value="ECO:0007669"/>
    <property type="project" value="UniProtKB-UniRule"/>
</dbReference>
<evidence type="ECO:0000256" key="4">
    <source>
        <dbReference type="ARBA" id="ARBA00022605"/>
    </source>
</evidence>
<comment type="catalytic activity">
    <reaction evidence="7 8">
        <text>L-histidinol phosphate + H2O = L-histidinol + phosphate</text>
        <dbReference type="Rhea" id="RHEA:14465"/>
        <dbReference type="ChEBI" id="CHEBI:15377"/>
        <dbReference type="ChEBI" id="CHEBI:43474"/>
        <dbReference type="ChEBI" id="CHEBI:57699"/>
        <dbReference type="ChEBI" id="CHEBI:57980"/>
        <dbReference type="EC" id="3.1.3.15"/>
    </reaction>
</comment>
<evidence type="ECO:0000313" key="11">
    <source>
        <dbReference type="Proteomes" id="UP000193435"/>
    </source>
</evidence>
<dbReference type="InterPro" id="IPR016195">
    <property type="entry name" value="Pol/histidinol_Pase-like"/>
</dbReference>
<dbReference type="NCBIfam" id="TIGR01856">
    <property type="entry name" value="hisJ_fam"/>
    <property type="match status" value="1"/>
</dbReference>
<keyword evidence="11" id="KW-1185">Reference proteome</keyword>
<evidence type="ECO:0000256" key="3">
    <source>
        <dbReference type="ARBA" id="ARBA00013085"/>
    </source>
</evidence>
<evidence type="ECO:0000256" key="2">
    <source>
        <dbReference type="ARBA" id="ARBA00009152"/>
    </source>
</evidence>
<dbReference type="EC" id="3.1.3.15" evidence="3 8"/>
<dbReference type="InterPro" id="IPR003141">
    <property type="entry name" value="Pol/His_phosphatase_N"/>
</dbReference>
<dbReference type="GO" id="GO:0000105">
    <property type="term" value="P:L-histidine biosynthetic process"/>
    <property type="evidence" value="ECO:0007669"/>
    <property type="project" value="UniProtKB-UniRule"/>
</dbReference>
<organism evidence="10 11">
    <name type="scientific">Carnobacterium iners</name>
    <dbReference type="NCBI Taxonomy" id="1073423"/>
    <lineage>
        <taxon>Bacteria</taxon>
        <taxon>Bacillati</taxon>
        <taxon>Bacillota</taxon>
        <taxon>Bacilli</taxon>
        <taxon>Lactobacillales</taxon>
        <taxon>Carnobacteriaceae</taxon>
        <taxon>Carnobacterium</taxon>
    </lineage>
</organism>
<dbReference type="PANTHER" id="PTHR21039">
    <property type="entry name" value="HISTIDINOL PHOSPHATASE-RELATED"/>
    <property type="match status" value="1"/>
</dbReference>
<evidence type="ECO:0000259" key="9">
    <source>
        <dbReference type="SMART" id="SM00481"/>
    </source>
</evidence>
<keyword evidence="4 8" id="KW-0028">Amino-acid biosynthesis</keyword>
<dbReference type="STRING" id="1073423.SAMN04488700_1038"/>
<dbReference type="Pfam" id="PF02811">
    <property type="entry name" value="PHP"/>
    <property type="match status" value="1"/>
</dbReference>
<dbReference type="RefSeq" id="WP_085559234.1">
    <property type="nucleotide sequence ID" value="NZ_FOAH01000001.1"/>
</dbReference>
<evidence type="ECO:0000313" key="10">
    <source>
        <dbReference type="EMBL" id="SMH29215.1"/>
    </source>
</evidence>
<evidence type="ECO:0000256" key="5">
    <source>
        <dbReference type="ARBA" id="ARBA00022801"/>
    </source>
</evidence>